<evidence type="ECO:0000313" key="3">
    <source>
        <dbReference type="Proteomes" id="UP000625711"/>
    </source>
</evidence>
<comment type="caution">
    <text evidence="2">The sequence shown here is derived from an EMBL/GenBank/DDBJ whole genome shotgun (WGS) entry which is preliminary data.</text>
</comment>
<gene>
    <name evidence="2" type="ORF">GWI33_016766</name>
</gene>
<sequence>MTGFLENILLLNSGFHPLPPSQGVLVNSARPRISDQQSAVAGRPSKTDKSSSGGPAHRATPEFGNVAAVAAYLILKGLGRVMNSAGVDYGSFFRDRSRIASSVPELRKMLA</sequence>
<protein>
    <submittedName>
        <fullName evidence="2">Uncharacterized protein</fullName>
    </submittedName>
</protein>
<dbReference type="AlphaFoldDB" id="A0A834I0A5"/>
<organism evidence="2 3">
    <name type="scientific">Rhynchophorus ferrugineus</name>
    <name type="common">Red palm weevil</name>
    <name type="synonym">Curculio ferrugineus</name>
    <dbReference type="NCBI Taxonomy" id="354439"/>
    <lineage>
        <taxon>Eukaryota</taxon>
        <taxon>Metazoa</taxon>
        <taxon>Ecdysozoa</taxon>
        <taxon>Arthropoda</taxon>
        <taxon>Hexapoda</taxon>
        <taxon>Insecta</taxon>
        <taxon>Pterygota</taxon>
        <taxon>Neoptera</taxon>
        <taxon>Endopterygota</taxon>
        <taxon>Coleoptera</taxon>
        <taxon>Polyphaga</taxon>
        <taxon>Cucujiformia</taxon>
        <taxon>Curculionidae</taxon>
        <taxon>Dryophthorinae</taxon>
        <taxon>Rhynchophorus</taxon>
    </lineage>
</organism>
<reference evidence="2" key="1">
    <citation type="submission" date="2020-08" db="EMBL/GenBank/DDBJ databases">
        <title>Genome sequencing and assembly of the red palm weevil Rhynchophorus ferrugineus.</title>
        <authorList>
            <person name="Dias G.B."/>
            <person name="Bergman C.M."/>
            <person name="Manee M."/>
        </authorList>
    </citation>
    <scope>NUCLEOTIDE SEQUENCE</scope>
    <source>
        <strain evidence="2">AA-2017</strain>
        <tissue evidence="2">Whole larva</tissue>
    </source>
</reference>
<name>A0A834I0A5_RHYFE</name>
<dbReference type="EMBL" id="JAACXV010014118">
    <property type="protein sequence ID" value="KAF7270258.1"/>
    <property type="molecule type" value="Genomic_DNA"/>
</dbReference>
<evidence type="ECO:0000256" key="1">
    <source>
        <dbReference type="SAM" id="MobiDB-lite"/>
    </source>
</evidence>
<accession>A0A834I0A5</accession>
<proteinExistence type="predicted"/>
<feature type="region of interest" description="Disordered" evidence="1">
    <location>
        <begin position="27"/>
        <end position="60"/>
    </location>
</feature>
<dbReference type="Proteomes" id="UP000625711">
    <property type="component" value="Unassembled WGS sequence"/>
</dbReference>
<keyword evidence="3" id="KW-1185">Reference proteome</keyword>
<evidence type="ECO:0000313" key="2">
    <source>
        <dbReference type="EMBL" id="KAF7270258.1"/>
    </source>
</evidence>